<feature type="transmembrane region" description="Helical" evidence="8">
    <location>
        <begin position="180"/>
        <end position="205"/>
    </location>
</feature>
<feature type="transmembrane region" description="Helical" evidence="8">
    <location>
        <begin position="337"/>
        <end position="358"/>
    </location>
</feature>
<keyword evidence="6 8" id="KW-1133">Transmembrane helix</keyword>
<evidence type="ECO:0000313" key="10">
    <source>
        <dbReference type="Proteomes" id="UP001597340"/>
    </source>
</evidence>
<organism evidence="9 10">
    <name type="scientific">Paenibacillus farraposensis</name>
    <dbReference type="NCBI Taxonomy" id="2807095"/>
    <lineage>
        <taxon>Bacteria</taxon>
        <taxon>Bacillati</taxon>
        <taxon>Bacillota</taxon>
        <taxon>Bacilli</taxon>
        <taxon>Bacillales</taxon>
        <taxon>Paenibacillaceae</taxon>
        <taxon>Paenibacillus</taxon>
    </lineage>
</organism>
<evidence type="ECO:0000256" key="5">
    <source>
        <dbReference type="ARBA" id="ARBA00022692"/>
    </source>
</evidence>
<proteinExistence type="inferred from homology"/>
<evidence type="ECO:0000256" key="3">
    <source>
        <dbReference type="ARBA" id="ARBA00022448"/>
    </source>
</evidence>
<dbReference type="Gene3D" id="1.10.3470.10">
    <property type="entry name" value="ABC transporter involved in vitamin B12 uptake, BtuC"/>
    <property type="match status" value="1"/>
</dbReference>
<evidence type="ECO:0000313" key="9">
    <source>
        <dbReference type="EMBL" id="MFD1459876.1"/>
    </source>
</evidence>
<dbReference type="Proteomes" id="UP001597340">
    <property type="component" value="Unassembled WGS sequence"/>
</dbReference>
<dbReference type="InterPro" id="IPR037294">
    <property type="entry name" value="ABC_BtuC-like"/>
</dbReference>
<evidence type="ECO:0000256" key="2">
    <source>
        <dbReference type="ARBA" id="ARBA00007935"/>
    </source>
</evidence>
<dbReference type="Pfam" id="PF01032">
    <property type="entry name" value="FecCD"/>
    <property type="match status" value="1"/>
</dbReference>
<gene>
    <name evidence="9" type="ORF">ACFQ5D_00035</name>
</gene>
<comment type="similarity">
    <text evidence="2">Belongs to the binding-protein-dependent transport system permease family. FecCD subfamily.</text>
</comment>
<dbReference type="CDD" id="cd06550">
    <property type="entry name" value="TM_ABC_iron-siderophores_like"/>
    <property type="match status" value="1"/>
</dbReference>
<accession>A0ABW4D962</accession>
<comment type="caution">
    <text evidence="9">The sequence shown here is derived from an EMBL/GenBank/DDBJ whole genome shotgun (WGS) entry which is preliminary data.</text>
</comment>
<feature type="transmembrane region" description="Helical" evidence="8">
    <location>
        <begin position="148"/>
        <end position="168"/>
    </location>
</feature>
<evidence type="ECO:0000256" key="7">
    <source>
        <dbReference type="ARBA" id="ARBA00023136"/>
    </source>
</evidence>
<feature type="transmembrane region" description="Helical" evidence="8">
    <location>
        <begin position="124"/>
        <end position="142"/>
    </location>
</feature>
<sequence length="364" mass="38647">MKRRQVRHSASADRLMGMKRYVTLRSRHGRFHIQLEKKALWMMGGLALALLIMGVVSVGWGDTYVHPAEVLQAIWGHSSGEHDFILYRLRFPRALTGVLVGAALGIAGAVLQGIIRNPLASPDILGITGGASVAAVTFIAYGGTLLSIQWLPVAAVIGALVVSLLVYLLAWKDGVTPIRLLLVGIGLASAMSSVTTLMLVMSSSFTAGKAYIWLTGSVYGASWNNVYTMLISIGVCSPLVLYFARSLNTQALGDDVATGLGVEVQRHRVILLLLSVILAGTAVAVAGAIGFVGLIAPHIARRLAGCSMGSLTLVSALVGGMLVYLADLLARTVFYPIDIPAGVFTAGVGAPFFLYLLLQRRDRH</sequence>
<dbReference type="SUPFAM" id="SSF81345">
    <property type="entry name" value="ABC transporter involved in vitamin B12 uptake, BtuC"/>
    <property type="match status" value="1"/>
</dbReference>
<dbReference type="RefSeq" id="WP_229522744.1">
    <property type="nucleotide sequence ID" value="NZ_JAFFQR010000008.1"/>
</dbReference>
<keyword evidence="4" id="KW-1003">Cell membrane</keyword>
<dbReference type="InterPro" id="IPR000522">
    <property type="entry name" value="ABC_transptr_permease_BtuC"/>
</dbReference>
<evidence type="ECO:0000256" key="4">
    <source>
        <dbReference type="ARBA" id="ARBA00022475"/>
    </source>
</evidence>
<keyword evidence="5 8" id="KW-0812">Transmembrane</keyword>
<dbReference type="PANTHER" id="PTHR30472:SF24">
    <property type="entry name" value="FERRIC ENTEROBACTIN TRANSPORT SYSTEM PERMEASE PROTEIN FEPG"/>
    <property type="match status" value="1"/>
</dbReference>
<keyword evidence="3" id="KW-0813">Transport</keyword>
<feature type="transmembrane region" description="Helical" evidence="8">
    <location>
        <begin position="39"/>
        <end position="60"/>
    </location>
</feature>
<evidence type="ECO:0000256" key="8">
    <source>
        <dbReference type="SAM" id="Phobius"/>
    </source>
</evidence>
<comment type="subcellular location">
    <subcellularLocation>
        <location evidence="1">Cell membrane</location>
        <topology evidence="1">Multi-pass membrane protein</topology>
    </subcellularLocation>
</comment>
<feature type="transmembrane region" description="Helical" evidence="8">
    <location>
        <begin position="302"/>
        <end position="325"/>
    </location>
</feature>
<evidence type="ECO:0000256" key="6">
    <source>
        <dbReference type="ARBA" id="ARBA00022989"/>
    </source>
</evidence>
<name>A0ABW4D962_9BACL</name>
<dbReference type="PANTHER" id="PTHR30472">
    <property type="entry name" value="FERRIC ENTEROBACTIN TRANSPORT SYSTEM PERMEASE PROTEIN"/>
    <property type="match status" value="1"/>
</dbReference>
<feature type="transmembrane region" description="Helical" evidence="8">
    <location>
        <begin position="94"/>
        <end position="115"/>
    </location>
</feature>
<keyword evidence="7 8" id="KW-0472">Membrane</keyword>
<reference evidence="10" key="1">
    <citation type="journal article" date="2019" name="Int. J. Syst. Evol. Microbiol.">
        <title>The Global Catalogue of Microorganisms (GCM) 10K type strain sequencing project: providing services to taxonomists for standard genome sequencing and annotation.</title>
        <authorList>
            <consortium name="The Broad Institute Genomics Platform"/>
            <consortium name="The Broad Institute Genome Sequencing Center for Infectious Disease"/>
            <person name="Wu L."/>
            <person name="Ma J."/>
        </authorList>
    </citation>
    <scope>NUCLEOTIDE SEQUENCE [LARGE SCALE GENOMIC DNA]</scope>
    <source>
        <strain evidence="10">CCM 9147</strain>
    </source>
</reference>
<evidence type="ECO:0000256" key="1">
    <source>
        <dbReference type="ARBA" id="ARBA00004651"/>
    </source>
</evidence>
<protein>
    <submittedName>
        <fullName evidence="9">FecCD family ABC transporter permease</fullName>
    </submittedName>
</protein>
<keyword evidence="10" id="KW-1185">Reference proteome</keyword>
<dbReference type="EMBL" id="JBHTNZ010000001">
    <property type="protein sequence ID" value="MFD1459876.1"/>
    <property type="molecule type" value="Genomic_DNA"/>
</dbReference>
<feature type="transmembrane region" description="Helical" evidence="8">
    <location>
        <begin position="269"/>
        <end position="296"/>
    </location>
</feature>